<evidence type="ECO:0000256" key="1">
    <source>
        <dbReference type="ARBA" id="ARBA00004496"/>
    </source>
</evidence>
<accession>A0AAW2I727</accession>
<evidence type="ECO:0000256" key="4">
    <source>
        <dbReference type="ARBA" id="ARBA00022679"/>
    </source>
</evidence>
<evidence type="ECO:0000256" key="3">
    <source>
        <dbReference type="ARBA" id="ARBA00022490"/>
    </source>
</evidence>
<dbReference type="PANTHER" id="PTHR21064">
    <property type="entry name" value="AMINOGLYCOSIDE PHOSPHOTRANSFERASE DOMAIN-CONTAINING PROTEIN-RELATED"/>
    <property type="match status" value="1"/>
</dbReference>
<keyword evidence="5" id="KW-0418">Kinase</keyword>
<evidence type="ECO:0000256" key="2">
    <source>
        <dbReference type="ARBA" id="ARBA00006219"/>
    </source>
</evidence>
<protein>
    <recommendedName>
        <fullName evidence="9">Hydroxylysine kinase</fullName>
        <ecNumber evidence="8">2.7.1.81</ecNumber>
    </recommendedName>
</protein>
<dbReference type="InterPro" id="IPR002575">
    <property type="entry name" value="Aminoglycoside_PTrfase"/>
</dbReference>
<sequence>MVKEDAIDILKTVYGFEGGILKQMNGYDDFNYHYIKPNYSRNPHIKSISLHGYILKVINSKDSHNVHIQQAQNDFMIFLRKHNIRCSLPVKNKFGEYFSVEKLPLGRNGPEQRKHVVKLLEFQPGTLLKHVEPNFSLYYEVGAVAANLNMTAKLFQHYGYDAHESIWHLKMMPKVKSYTRVISNEPLKAIVDKVMEEFIMEVEPRMDPSDKQVIHGDLNSQNIVCQKENNEWKVSAIIDFGDSHISYPLYELAICMFYTILDCKEKGLDYLIGSGHTLAGYIRTNKVLEIDYLALKRCIAARLCQSYVLGLYNSVLQPENNYIRESLEVYPQILSDIVQISVSDLKGVWGKVIQSYSNKS</sequence>
<dbReference type="AlphaFoldDB" id="A0AAW2I727"/>
<evidence type="ECO:0000256" key="9">
    <source>
        <dbReference type="ARBA" id="ARBA00040505"/>
    </source>
</evidence>
<dbReference type="EMBL" id="JARGDH010000001">
    <property type="protein sequence ID" value="KAL0278165.1"/>
    <property type="molecule type" value="Genomic_DNA"/>
</dbReference>
<evidence type="ECO:0000256" key="7">
    <source>
        <dbReference type="ARBA" id="ARBA00037368"/>
    </source>
</evidence>
<dbReference type="Gene3D" id="3.90.1200.10">
    <property type="match status" value="1"/>
</dbReference>
<evidence type="ECO:0000256" key="5">
    <source>
        <dbReference type="ARBA" id="ARBA00022777"/>
    </source>
</evidence>
<comment type="function">
    <text evidence="7">Catalyzes the GTP-dependent phosphorylation of 5-hydroxy-L-lysine.</text>
</comment>
<evidence type="ECO:0000259" key="10">
    <source>
        <dbReference type="Pfam" id="PF01636"/>
    </source>
</evidence>
<dbReference type="GO" id="GO:0005737">
    <property type="term" value="C:cytoplasm"/>
    <property type="evidence" value="ECO:0007669"/>
    <property type="project" value="UniProtKB-SubCell"/>
</dbReference>
<comment type="subcellular location">
    <subcellularLocation>
        <location evidence="1">Cytoplasm</location>
    </subcellularLocation>
</comment>
<comment type="caution">
    <text evidence="11">The sequence shown here is derived from an EMBL/GenBank/DDBJ whole genome shotgun (WGS) entry which is preliminary data.</text>
</comment>
<evidence type="ECO:0000256" key="8">
    <source>
        <dbReference type="ARBA" id="ARBA00038873"/>
    </source>
</evidence>
<dbReference type="GO" id="GO:0047992">
    <property type="term" value="F:hydroxylysine kinase activity"/>
    <property type="evidence" value="ECO:0007669"/>
    <property type="project" value="UniProtKB-EC"/>
</dbReference>
<gene>
    <name evidence="11" type="ORF">PYX00_000066</name>
</gene>
<dbReference type="Pfam" id="PF01636">
    <property type="entry name" value="APH"/>
    <property type="match status" value="1"/>
</dbReference>
<keyword evidence="3" id="KW-0963">Cytoplasm</keyword>
<dbReference type="SUPFAM" id="SSF56112">
    <property type="entry name" value="Protein kinase-like (PK-like)"/>
    <property type="match status" value="1"/>
</dbReference>
<dbReference type="InterPro" id="IPR011009">
    <property type="entry name" value="Kinase-like_dom_sf"/>
</dbReference>
<evidence type="ECO:0000313" key="11">
    <source>
        <dbReference type="EMBL" id="KAL0278165.1"/>
    </source>
</evidence>
<feature type="domain" description="Aminoglycoside phosphotransferase" evidence="10">
    <location>
        <begin position="53"/>
        <end position="258"/>
    </location>
</feature>
<keyword evidence="4" id="KW-0808">Transferase</keyword>
<name>A0AAW2I727_9NEOP</name>
<dbReference type="InterPro" id="IPR050249">
    <property type="entry name" value="Pseudomonas-type_ThrB"/>
</dbReference>
<comment type="similarity">
    <text evidence="2">Belongs to the aminoglycoside phosphotransferase family.</text>
</comment>
<organism evidence="11">
    <name type="scientific">Menopon gallinae</name>
    <name type="common">poultry shaft louse</name>
    <dbReference type="NCBI Taxonomy" id="328185"/>
    <lineage>
        <taxon>Eukaryota</taxon>
        <taxon>Metazoa</taxon>
        <taxon>Ecdysozoa</taxon>
        <taxon>Arthropoda</taxon>
        <taxon>Hexapoda</taxon>
        <taxon>Insecta</taxon>
        <taxon>Pterygota</taxon>
        <taxon>Neoptera</taxon>
        <taxon>Paraneoptera</taxon>
        <taxon>Psocodea</taxon>
        <taxon>Troctomorpha</taxon>
        <taxon>Phthiraptera</taxon>
        <taxon>Amblycera</taxon>
        <taxon>Menoponidae</taxon>
        <taxon>Menopon</taxon>
    </lineage>
</organism>
<reference evidence="11" key="1">
    <citation type="journal article" date="2024" name="Gigascience">
        <title>Chromosome-level genome of the poultry shaft louse Menopon gallinae provides insight into the host-switching and adaptive evolution of parasitic lice.</title>
        <authorList>
            <person name="Xu Y."/>
            <person name="Ma L."/>
            <person name="Liu S."/>
            <person name="Liang Y."/>
            <person name="Liu Q."/>
            <person name="He Z."/>
            <person name="Tian L."/>
            <person name="Duan Y."/>
            <person name="Cai W."/>
            <person name="Li H."/>
            <person name="Song F."/>
        </authorList>
    </citation>
    <scope>NUCLEOTIDE SEQUENCE</scope>
    <source>
        <strain evidence="11">Cailab_2023a</strain>
    </source>
</reference>
<comment type="catalytic activity">
    <reaction evidence="6">
        <text>(5R)-5-hydroxy-L-lysine + GTP = (5R)-5-phosphooxy-L-lysine + GDP + H(+)</text>
        <dbReference type="Rhea" id="RHEA:19049"/>
        <dbReference type="ChEBI" id="CHEBI:15378"/>
        <dbReference type="ChEBI" id="CHEBI:37565"/>
        <dbReference type="ChEBI" id="CHEBI:57882"/>
        <dbReference type="ChEBI" id="CHEBI:58189"/>
        <dbReference type="ChEBI" id="CHEBI:58357"/>
        <dbReference type="EC" id="2.7.1.81"/>
    </reaction>
</comment>
<dbReference type="EC" id="2.7.1.81" evidence="8"/>
<dbReference type="PANTHER" id="PTHR21064:SF1">
    <property type="entry name" value="HYDROXYLYSINE KINASE"/>
    <property type="match status" value="1"/>
</dbReference>
<proteinExistence type="inferred from homology"/>
<evidence type="ECO:0000256" key="6">
    <source>
        <dbReference type="ARBA" id="ARBA00036820"/>
    </source>
</evidence>